<gene>
    <name evidence="4" type="ORF">EHS19_09845</name>
</gene>
<dbReference type="PANTHER" id="PTHR24220:SF689">
    <property type="entry name" value="LIPOPROTEIN-RELEASING SYSTEM ATP-BINDING PROTEIN LOLD"/>
    <property type="match status" value="1"/>
</dbReference>
<dbReference type="Pfam" id="PF00005">
    <property type="entry name" value="ABC_tran"/>
    <property type="match status" value="1"/>
</dbReference>
<feature type="region of interest" description="Disordered" evidence="2">
    <location>
        <begin position="1"/>
        <end position="20"/>
    </location>
</feature>
<feature type="compositionally biased region" description="Acidic residues" evidence="2">
    <location>
        <begin position="32"/>
        <end position="48"/>
    </location>
</feature>
<dbReference type="RefSeq" id="WP_151917586.1">
    <property type="nucleotide sequence ID" value="NZ_RQSP01000058.1"/>
</dbReference>
<dbReference type="GO" id="GO:0022857">
    <property type="term" value="F:transmembrane transporter activity"/>
    <property type="evidence" value="ECO:0007669"/>
    <property type="project" value="TreeGrafter"/>
</dbReference>
<evidence type="ECO:0000313" key="4">
    <source>
        <dbReference type="EMBL" id="KAB5604539.1"/>
    </source>
</evidence>
<dbReference type="AlphaFoldDB" id="A0A5N5RCU2"/>
<accession>A0A5N5RCU2</accession>
<dbReference type="GO" id="GO:0005886">
    <property type="term" value="C:plasma membrane"/>
    <property type="evidence" value="ECO:0007669"/>
    <property type="project" value="TreeGrafter"/>
</dbReference>
<dbReference type="Gene3D" id="3.40.50.300">
    <property type="entry name" value="P-loop containing nucleotide triphosphate hydrolases"/>
    <property type="match status" value="1"/>
</dbReference>
<feature type="compositionally biased region" description="Low complexity" evidence="2">
    <location>
        <begin position="87"/>
        <end position="99"/>
    </location>
</feature>
<feature type="compositionally biased region" description="Basic and acidic residues" evidence="2">
    <location>
        <begin position="58"/>
        <end position="71"/>
    </location>
</feature>
<dbReference type="PROSITE" id="PS50893">
    <property type="entry name" value="ABC_TRANSPORTER_2"/>
    <property type="match status" value="1"/>
</dbReference>
<comment type="caution">
    <text evidence="4">The sequence shown here is derived from an EMBL/GenBank/DDBJ whole genome shotgun (WGS) entry which is preliminary data.</text>
</comment>
<dbReference type="OrthoDB" id="3239808at2"/>
<feature type="domain" description="ABC transporter" evidence="3">
    <location>
        <begin position="248"/>
        <end position="458"/>
    </location>
</feature>
<feature type="region of interest" description="Disordered" evidence="2">
    <location>
        <begin position="25"/>
        <end position="176"/>
    </location>
</feature>
<keyword evidence="4" id="KW-0067">ATP-binding</keyword>
<dbReference type="Proteomes" id="UP000326336">
    <property type="component" value="Unassembled WGS sequence"/>
</dbReference>
<dbReference type="PANTHER" id="PTHR24220">
    <property type="entry name" value="IMPORT ATP-BINDING PROTEIN"/>
    <property type="match status" value="1"/>
</dbReference>
<dbReference type="EMBL" id="RQSP01000058">
    <property type="protein sequence ID" value="KAB5604539.1"/>
    <property type="molecule type" value="Genomic_DNA"/>
</dbReference>
<protein>
    <submittedName>
        <fullName evidence="4">ATP-binding cassette domain-containing protein</fullName>
    </submittedName>
</protein>
<name>A0A5N5RCU2_9BIFI</name>
<organism evidence="4 5">
    <name type="scientific">Bifidobacterium jacchi</name>
    <dbReference type="NCBI Taxonomy" id="2490545"/>
    <lineage>
        <taxon>Bacteria</taxon>
        <taxon>Bacillati</taxon>
        <taxon>Actinomycetota</taxon>
        <taxon>Actinomycetes</taxon>
        <taxon>Bifidobacteriales</taxon>
        <taxon>Bifidobacteriaceae</taxon>
        <taxon>Bifidobacterium</taxon>
    </lineage>
</organism>
<feature type="compositionally biased region" description="Basic and acidic residues" evidence="2">
    <location>
        <begin position="1"/>
        <end position="16"/>
    </location>
</feature>
<reference evidence="4 5" key="1">
    <citation type="journal article" date="2019" name="Int. J. Syst. Evol. Microbiol.">
        <title>Bifidobacterium jacchi sp. nov., isolated from the faeces of a baby common marmoset (Callithrix jacchus).</title>
        <authorList>
            <person name="Modesto M."/>
            <person name="Watanabe K."/>
            <person name="Arita M."/>
            <person name="Satti M."/>
            <person name="Oki K."/>
            <person name="Sciavilla P."/>
            <person name="Patavino C."/>
            <person name="Camma C."/>
            <person name="Michelini S."/>
            <person name="Sgorbati B."/>
            <person name="Mattarelli P."/>
        </authorList>
    </citation>
    <scope>NUCLEOTIDE SEQUENCE [LARGE SCALE GENOMIC DNA]</scope>
    <source>
        <strain evidence="4 5">MRM 9.3</strain>
    </source>
</reference>
<evidence type="ECO:0000256" key="2">
    <source>
        <dbReference type="SAM" id="MobiDB-lite"/>
    </source>
</evidence>
<comment type="similarity">
    <text evidence="1">Belongs to the ABC transporter superfamily.</text>
</comment>
<feature type="compositionally biased region" description="Basic and acidic residues" evidence="2">
    <location>
        <begin position="100"/>
        <end position="110"/>
    </location>
</feature>
<keyword evidence="5" id="KW-1185">Reference proteome</keyword>
<dbReference type="GO" id="GO:0016887">
    <property type="term" value="F:ATP hydrolysis activity"/>
    <property type="evidence" value="ECO:0007669"/>
    <property type="project" value="InterPro"/>
</dbReference>
<dbReference type="SUPFAM" id="SSF52540">
    <property type="entry name" value="P-loop containing nucleoside triphosphate hydrolases"/>
    <property type="match status" value="1"/>
</dbReference>
<keyword evidence="4" id="KW-0547">Nucleotide-binding</keyword>
<dbReference type="InterPro" id="IPR027417">
    <property type="entry name" value="P-loop_NTPase"/>
</dbReference>
<dbReference type="InterPro" id="IPR003439">
    <property type="entry name" value="ABC_transporter-like_ATP-bd"/>
</dbReference>
<feature type="compositionally biased region" description="Low complexity" evidence="2">
    <location>
        <begin position="114"/>
        <end position="132"/>
    </location>
</feature>
<feature type="compositionally biased region" description="Acidic residues" evidence="2">
    <location>
        <begin position="160"/>
        <end position="176"/>
    </location>
</feature>
<dbReference type="InterPro" id="IPR015854">
    <property type="entry name" value="ABC_transpr_LolD-like"/>
</dbReference>
<proteinExistence type="inferred from homology"/>
<dbReference type="GO" id="GO:0005524">
    <property type="term" value="F:ATP binding"/>
    <property type="evidence" value="ECO:0007669"/>
    <property type="project" value="UniProtKB-KW"/>
</dbReference>
<evidence type="ECO:0000313" key="5">
    <source>
        <dbReference type="Proteomes" id="UP000326336"/>
    </source>
</evidence>
<evidence type="ECO:0000256" key="1">
    <source>
        <dbReference type="ARBA" id="ARBA00005417"/>
    </source>
</evidence>
<sequence>MSTNNNHDDDADRIDVEHDDDAIESLSYSIIYDDDSQSDDAADADAAEESTAATEAGESDKSDESESKESDDSGESSESEAHEAAEASKAAAANDADSAEANHAENRADESADDAASGDATSAETVPASSESAETKAAETTQNDAKPADGKRDQTASDGGTDDGDADDGGTDDGAEGDIAAANAARVNATLKLAKTAAAATATAAGTATDADAGVAEPSLRLSARLDKELGGGREDEILLRSYPTFALNKVTLTDRKTGRNVLDRVDAACYAGHVYAMLVSSDEERIALMSVMTGLKVPSDGNVMVKSANIFELEPLELRGHRLGVIPQRYAVRTDLSAERNVLYAMDASGRTFLKPKPVIARELLEQVGFASDTPNARVGSLSALEQRKVAVARAIACEADVIIADEPTGGLSVDDSVDLLRVLRSLTHGEHKRAVVIVTSDPEVADTAYRTFVIGD</sequence>
<evidence type="ECO:0000259" key="3">
    <source>
        <dbReference type="PROSITE" id="PS50893"/>
    </source>
</evidence>
<feature type="compositionally biased region" description="Basic and acidic residues" evidence="2">
    <location>
        <begin position="146"/>
        <end position="155"/>
    </location>
</feature>